<dbReference type="EMBL" id="JAGDFM010000068">
    <property type="protein sequence ID" value="KAG7387987.1"/>
    <property type="molecule type" value="Genomic_DNA"/>
</dbReference>
<evidence type="ECO:0000313" key="3">
    <source>
        <dbReference type="Proteomes" id="UP000694044"/>
    </source>
</evidence>
<gene>
    <name evidence="2" type="ORF">PHYPSEUDO_013239</name>
</gene>
<sequence length="181" mass="19938">MKDYDLYKYITGLSGVGVCRGTGKPTLDDDVWERLMTAKPKHRAKIAANREQGFLHTMVCCLIAALAAALRQQETGSDSENENGDRIRDFPVSDPSTTAPPCPSSGTEEPASSTQTPCSQQQRIGRVKRIREGALKSTRDQKKKKSNADITNALTSLVRTTKAYVKVKMSTHKSQDHAKTR</sequence>
<name>A0A8T1W2Y9_9STRA</name>
<feature type="compositionally biased region" description="Basic and acidic residues" evidence="1">
    <location>
        <begin position="130"/>
        <end position="140"/>
    </location>
</feature>
<reference evidence="2" key="1">
    <citation type="submission" date="2021-02" db="EMBL/GenBank/DDBJ databases">
        <authorList>
            <person name="Palmer J.M."/>
        </authorList>
    </citation>
    <scope>NUCLEOTIDE SEQUENCE</scope>
    <source>
        <strain evidence="2">SCRP734</strain>
    </source>
</reference>
<proteinExistence type="predicted"/>
<protein>
    <submittedName>
        <fullName evidence="2">Uncharacterized protein</fullName>
    </submittedName>
</protein>
<accession>A0A8T1W2Y9</accession>
<keyword evidence="3" id="KW-1185">Reference proteome</keyword>
<organism evidence="2 3">
    <name type="scientific">Phytophthora pseudosyringae</name>
    <dbReference type="NCBI Taxonomy" id="221518"/>
    <lineage>
        <taxon>Eukaryota</taxon>
        <taxon>Sar</taxon>
        <taxon>Stramenopiles</taxon>
        <taxon>Oomycota</taxon>
        <taxon>Peronosporomycetes</taxon>
        <taxon>Peronosporales</taxon>
        <taxon>Peronosporaceae</taxon>
        <taxon>Phytophthora</taxon>
    </lineage>
</organism>
<dbReference type="AlphaFoldDB" id="A0A8T1W2Y9"/>
<feature type="region of interest" description="Disordered" evidence="1">
    <location>
        <begin position="75"/>
        <end position="150"/>
    </location>
</feature>
<dbReference type="OrthoDB" id="128993at2759"/>
<comment type="caution">
    <text evidence="2">The sequence shown here is derived from an EMBL/GenBank/DDBJ whole genome shotgun (WGS) entry which is preliminary data.</text>
</comment>
<evidence type="ECO:0000256" key="1">
    <source>
        <dbReference type="SAM" id="MobiDB-lite"/>
    </source>
</evidence>
<dbReference type="Proteomes" id="UP000694044">
    <property type="component" value="Unassembled WGS sequence"/>
</dbReference>
<evidence type="ECO:0000313" key="2">
    <source>
        <dbReference type="EMBL" id="KAG7387987.1"/>
    </source>
</evidence>
<feature type="compositionally biased region" description="Polar residues" evidence="1">
    <location>
        <begin position="104"/>
        <end position="123"/>
    </location>
</feature>